<keyword evidence="1" id="KW-0472">Membrane</keyword>
<proteinExistence type="predicted"/>
<dbReference type="GeneTree" id="ENSGT01150000287061"/>
<dbReference type="Ensembl" id="ENSECAT00000120961.1">
    <property type="protein sequence ID" value="ENSECAP00000057701.1"/>
    <property type="gene ID" value="ENSECAG00000044178.1"/>
</dbReference>
<feature type="transmembrane region" description="Helical" evidence="1">
    <location>
        <begin position="96"/>
        <end position="129"/>
    </location>
</feature>
<keyword evidence="3" id="KW-1185">Reference proteome</keyword>
<keyword evidence="1" id="KW-0812">Transmembrane</keyword>
<protein>
    <submittedName>
        <fullName evidence="2">Uncharacterized protein</fullName>
    </submittedName>
</protein>
<keyword evidence="1" id="KW-1133">Transmembrane helix</keyword>
<feature type="transmembrane region" description="Helical" evidence="1">
    <location>
        <begin position="20"/>
        <end position="39"/>
    </location>
</feature>
<dbReference type="Ensembl" id="ENSECAT00000091922.1">
    <property type="protein sequence ID" value="ENSECAP00000089965.1"/>
    <property type="gene ID" value="ENSECAG00000044178.1"/>
</dbReference>
<dbReference type="AlphaFoldDB" id="A0A9L0SSY2"/>
<dbReference type="Proteomes" id="UP000002281">
    <property type="component" value="Chromosome 18"/>
</dbReference>
<organism evidence="2 3">
    <name type="scientific">Equus caballus</name>
    <name type="common">Horse</name>
    <dbReference type="NCBI Taxonomy" id="9796"/>
    <lineage>
        <taxon>Eukaryota</taxon>
        <taxon>Metazoa</taxon>
        <taxon>Chordata</taxon>
        <taxon>Craniata</taxon>
        <taxon>Vertebrata</taxon>
        <taxon>Euteleostomi</taxon>
        <taxon>Mammalia</taxon>
        <taxon>Eutheria</taxon>
        <taxon>Laurasiatheria</taxon>
        <taxon>Perissodactyla</taxon>
        <taxon>Equidae</taxon>
        <taxon>Equus</taxon>
    </lineage>
</organism>
<name>A0A9L0SSY2_HORSE</name>
<evidence type="ECO:0000256" key="1">
    <source>
        <dbReference type="SAM" id="Phobius"/>
    </source>
</evidence>
<evidence type="ECO:0000313" key="2">
    <source>
        <dbReference type="Ensembl" id="ENSECAP00000079151.1"/>
    </source>
</evidence>
<reference evidence="2" key="2">
    <citation type="submission" date="2025-05" db="UniProtKB">
        <authorList>
            <consortium name="Ensembl"/>
        </authorList>
    </citation>
    <scope>IDENTIFICATION</scope>
    <source>
        <strain evidence="2">Thoroughbred</strain>
    </source>
</reference>
<feature type="transmembrane region" description="Helical" evidence="1">
    <location>
        <begin position="69"/>
        <end position="90"/>
    </location>
</feature>
<dbReference type="Ensembl" id="ENSECAT00000105293.1">
    <property type="protein sequence ID" value="ENSECAP00000079151.1"/>
    <property type="gene ID" value="ENSECAG00000044178.1"/>
</dbReference>
<reference evidence="2 3" key="1">
    <citation type="journal article" date="2009" name="Science">
        <title>Genome sequence, comparative analysis, and population genetics of the domestic horse.</title>
        <authorList>
            <consortium name="Broad Institute Genome Sequencing Platform"/>
            <consortium name="Broad Institute Whole Genome Assembly Team"/>
            <person name="Wade C.M."/>
            <person name="Giulotto E."/>
            <person name="Sigurdsson S."/>
            <person name="Zoli M."/>
            <person name="Gnerre S."/>
            <person name="Imsland F."/>
            <person name="Lear T.L."/>
            <person name="Adelson D.L."/>
            <person name="Bailey E."/>
            <person name="Bellone R.R."/>
            <person name="Bloecker H."/>
            <person name="Distl O."/>
            <person name="Edgar R.C."/>
            <person name="Garber M."/>
            <person name="Leeb T."/>
            <person name="Mauceli E."/>
            <person name="MacLeod J.N."/>
            <person name="Penedo M.C.T."/>
            <person name="Raison J.M."/>
            <person name="Sharpe T."/>
            <person name="Vogel J."/>
            <person name="Andersson L."/>
            <person name="Antczak D.F."/>
            <person name="Biagi T."/>
            <person name="Binns M.M."/>
            <person name="Chowdhary B.P."/>
            <person name="Coleman S.J."/>
            <person name="Della Valle G."/>
            <person name="Fryc S."/>
            <person name="Guerin G."/>
            <person name="Hasegawa T."/>
            <person name="Hill E.W."/>
            <person name="Jurka J."/>
            <person name="Kiialainen A."/>
            <person name="Lindgren G."/>
            <person name="Liu J."/>
            <person name="Magnani E."/>
            <person name="Mickelson J.R."/>
            <person name="Murray J."/>
            <person name="Nergadze S.G."/>
            <person name="Onofrio R."/>
            <person name="Pedroni S."/>
            <person name="Piras M.F."/>
            <person name="Raudsepp T."/>
            <person name="Rocchi M."/>
            <person name="Roeed K.H."/>
            <person name="Ryder O.A."/>
            <person name="Searle S."/>
            <person name="Skow L."/>
            <person name="Swinburne J.E."/>
            <person name="Syvaenen A.C."/>
            <person name="Tozaki T."/>
            <person name="Valberg S.J."/>
            <person name="Vaudin M."/>
            <person name="White J.R."/>
            <person name="Zody M.C."/>
            <person name="Lander E.S."/>
            <person name="Lindblad-Toh K."/>
        </authorList>
    </citation>
    <scope>NUCLEOTIDE SEQUENCE [LARGE SCALE GENOMIC DNA]</scope>
    <source>
        <strain evidence="2 3">Thoroughbred</strain>
    </source>
</reference>
<sequence length="130" mass="14657">MDSLGFSIYKIMSSANSKSFTSPLPIWIPFISFSCRIALANTSRTMLNRSGESGHPCLVPVLRGTAFNFCPLSMMLAVGLSYMAFIMLRYFPSIPILLRVFIINGCWILSNAFSASIEMIMWFLFFILLM</sequence>
<evidence type="ECO:0000313" key="3">
    <source>
        <dbReference type="Proteomes" id="UP000002281"/>
    </source>
</evidence>
<accession>A0A9L0SSY2</accession>